<evidence type="ECO:0000256" key="6">
    <source>
        <dbReference type="ARBA" id="ARBA00022490"/>
    </source>
</evidence>
<comment type="similarity">
    <text evidence="3">Belongs to the UMP kinase family.</text>
</comment>
<dbReference type="GO" id="GO:0005737">
    <property type="term" value="C:cytoplasm"/>
    <property type="evidence" value="ECO:0007669"/>
    <property type="project" value="UniProtKB-SubCell"/>
</dbReference>
<comment type="subcellular location">
    <subcellularLocation>
        <location evidence="1">Cytoplasm</location>
    </subcellularLocation>
</comment>
<name>A0A2M6WW55_9BACT</name>
<keyword evidence="9" id="KW-0418">Kinase</keyword>
<evidence type="ECO:0000256" key="11">
    <source>
        <dbReference type="ARBA" id="ARBA00022975"/>
    </source>
</evidence>
<dbReference type="PANTHER" id="PTHR42833:SF4">
    <property type="entry name" value="URIDYLATE KINASE PUMPKIN, CHLOROPLASTIC"/>
    <property type="match status" value="1"/>
</dbReference>
<evidence type="ECO:0000256" key="9">
    <source>
        <dbReference type="ARBA" id="ARBA00022777"/>
    </source>
</evidence>
<evidence type="ECO:0000256" key="13">
    <source>
        <dbReference type="ARBA" id="ARBA00047767"/>
    </source>
</evidence>
<dbReference type="InterPro" id="IPR001048">
    <property type="entry name" value="Asp/Glu/Uridylate_kinase"/>
</dbReference>
<organism evidence="15 16">
    <name type="scientific">Candidatus Berkelbacteria bacterium CG10_big_fil_rev_8_21_14_0_10_41_12</name>
    <dbReference type="NCBI Taxonomy" id="1974513"/>
    <lineage>
        <taxon>Bacteria</taxon>
        <taxon>Candidatus Berkelbacteria</taxon>
    </lineage>
</organism>
<evidence type="ECO:0000313" key="16">
    <source>
        <dbReference type="Proteomes" id="UP000228596"/>
    </source>
</evidence>
<dbReference type="GO" id="GO:0005524">
    <property type="term" value="F:ATP binding"/>
    <property type="evidence" value="ECO:0007669"/>
    <property type="project" value="UniProtKB-KW"/>
</dbReference>
<evidence type="ECO:0000256" key="3">
    <source>
        <dbReference type="ARBA" id="ARBA00007614"/>
    </source>
</evidence>
<dbReference type="InterPro" id="IPR036393">
    <property type="entry name" value="AceGlu_kinase-like_sf"/>
</dbReference>
<evidence type="ECO:0000313" key="15">
    <source>
        <dbReference type="EMBL" id="PIT97034.1"/>
    </source>
</evidence>
<evidence type="ECO:0000256" key="8">
    <source>
        <dbReference type="ARBA" id="ARBA00022741"/>
    </source>
</evidence>
<comment type="catalytic activity">
    <reaction evidence="13">
        <text>UMP + ATP = UDP + ADP</text>
        <dbReference type="Rhea" id="RHEA:24400"/>
        <dbReference type="ChEBI" id="CHEBI:30616"/>
        <dbReference type="ChEBI" id="CHEBI:57865"/>
        <dbReference type="ChEBI" id="CHEBI:58223"/>
        <dbReference type="ChEBI" id="CHEBI:456216"/>
        <dbReference type="EC" id="2.7.4.22"/>
    </reaction>
</comment>
<gene>
    <name evidence="15" type="ORF">COT77_03575</name>
</gene>
<sequence length="231" mass="25387">MKVNKRVVLKLSGNAFGVNGQYNFGLISDVARRVIAACRSYELILIVGGGNISRGKDCHKNGFEEEVAHNIGLLSTIINGLILKNELNKIGADAQLLNSYGSIPSIENYSPERAKETLEKGKTLICVGGIGITGYSTDSGALYRARELNADLVLKGSRVDAIYDDDPEKNRRAKKIKEISYNDYLKKDLKVIDKDAALIAKEHRIKIRIFNLFNEQDLAKVISGDIGSTIC</sequence>
<dbReference type="EC" id="2.7.4.22" evidence="4"/>
<dbReference type="Gene3D" id="3.40.1160.10">
    <property type="entry name" value="Acetylglutamate kinase-like"/>
    <property type="match status" value="1"/>
</dbReference>
<keyword evidence="6" id="KW-0963">Cytoplasm</keyword>
<protein>
    <recommendedName>
        <fullName evidence="5">Uridylate kinase</fullName>
        <ecNumber evidence="4">2.7.4.22</ecNumber>
    </recommendedName>
    <alternativeName>
        <fullName evidence="12">Uridine monophosphate kinase</fullName>
    </alternativeName>
</protein>
<reference evidence="16" key="1">
    <citation type="submission" date="2017-09" db="EMBL/GenBank/DDBJ databases">
        <title>Depth-based differentiation of microbial function through sediment-hosted aquifers and enrichment of novel symbionts in the deep terrestrial subsurface.</title>
        <authorList>
            <person name="Probst A.J."/>
            <person name="Ladd B."/>
            <person name="Jarett J.K."/>
            <person name="Geller-Mcgrath D.E."/>
            <person name="Sieber C.M.K."/>
            <person name="Emerson J.B."/>
            <person name="Anantharaman K."/>
            <person name="Thomas B.C."/>
            <person name="Malmstrom R."/>
            <person name="Stieglmeier M."/>
            <person name="Klingl A."/>
            <person name="Woyke T."/>
            <person name="Ryan C.M."/>
            <person name="Banfield J.F."/>
        </authorList>
    </citation>
    <scope>NUCLEOTIDE SEQUENCE [LARGE SCALE GENOMIC DNA]</scope>
</reference>
<dbReference type="GO" id="GO:0033862">
    <property type="term" value="F:UMP kinase activity"/>
    <property type="evidence" value="ECO:0007669"/>
    <property type="project" value="UniProtKB-EC"/>
</dbReference>
<accession>A0A2M6WW55</accession>
<dbReference type="Pfam" id="PF00696">
    <property type="entry name" value="AA_kinase"/>
    <property type="match status" value="1"/>
</dbReference>
<evidence type="ECO:0000256" key="10">
    <source>
        <dbReference type="ARBA" id="ARBA00022840"/>
    </source>
</evidence>
<dbReference type="PANTHER" id="PTHR42833">
    <property type="entry name" value="URIDYLATE KINASE"/>
    <property type="match status" value="1"/>
</dbReference>
<keyword evidence="10" id="KW-0067">ATP-binding</keyword>
<comment type="caution">
    <text evidence="15">The sequence shown here is derived from an EMBL/GenBank/DDBJ whole genome shotgun (WGS) entry which is preliminary data.</text>
</comment>
<dbReference type="PIRSF" id="PIRSF005650">
    <property type="entry name" value="Uridylate_kin"/>
    <property type="match status" value="1"/>
</dbReference>
<keyword evidence="7" id="KW-0808">Transferase</keyword>
<dbReference type="UniPathway" id="UPA00159">
    <property type="reaction ID" value="UER00275"/>
</dbReference>
<proteinExistence type="inferred from homology"/>
<dbReference type="AlphaFoldDB" id="A0A2M6WW55"/>
<feature type="domain" description="Aspartate/glutamate/uridylate kinase" evidence="14">
    <location>
        <begin position="5"/>
        <end position="211"/>
    </location>
</feature>
<evidence type="ECO:0000256" key="1">
    <source>
        <dbReference type="ARBA" id="ARBA00004496"/>
    </source>
</evidence>
<evidence type="ECO:0000256" key="4">
    <source>
        <dbReference type="ARBA" id="ARBA00012899"/>
    </source>
</evidence>
<keyword evidence="8" id="KW-0547">Nucleotide-binding</keyword>
<evidence type="ECO:0000256" key="5">
    <source>
        <dbReference type="ARBA" id="ARBA00016403"/>
    </source>
</evidence>
<dbReference type="GO" id="GO:0044210">
    <property type="term" value="P:'de novo' CTP biosynthetic process"/>
    <property type="evidence" value="ECO:0007669"/>
    <property type="project" value="UniProtKB-UniPathway"/>
</dbReference>
<evidence type="ECO:0000259" key="14">
    <source>
        <dbReference type="Pfam" id="PF00696"/>
    </source>
</evidence>
<comment type="pathway">
    <text evidence="2">Pyrimidine metabolism; CTP biosynthesis via de novo pathway; UDP from UMP (UMPK route): step 1/1.</text>
</comment>
<dbReference type="InterPro" id="IPR011817">
    <property type="entry name" value="Uridylate_kinase"/>
</dbReference>
<keyword evidence="11" id="KW-0665">Pyrimidine biosynthesis</keyword>
<dbReference type="Proteomes" id="UP000228596">
    <property type="component" value="Unassembled WGS sequence"/>
</dbReference>
<dbReference type="EMBL" id="PEZV01000041">
    <property type="protein sequence ID" value="PIT97034.1"/>
    <property type="molecule type" value="Genomic_DNA"/>
</dbReference>
<dbReference type="SUPFAM" id="SSF53633">
    <property type="entry name" value="Carbamate kinase-like"/>
    <property type="match status" value="1"/>
</dbReference>
<evidence type="ECO:0000256" key="12">
    <source>
        <dbReference type="ARBA" id="ARBA00032092"/>
    </source>
</evidence>
<dbReference type="GO" id="GO:0006225">
    <property type="term" value="P:UDP biosynthetic process"/>
    <property type="evidence" value="ECO:0007669"/>
    <property type="project" value="TreeGrafter"/>
</dbReference>
<evidence type="ECO:0000256" key="7">
    <source>
        <dbReference type="ARBA" id="ARBA00022679"/>
    </source>
</evidence>
<evidence type="ECO:0000256" key="2">
    <source>
        <dbReference type="ARBA" id="ARBA00004791"/>
    </source>
</evidence>